<proteinExistence type="predicted"/>
<dbReference type="InterPro" id="IPR011008">
    <property type="entry name" value="Dimeric_a/b-barrel"/>
</dbReference>
<dbReference type="SUPFAM" id="SSF54909">
    <property type="entry name" value="Dimeric alpha+beta barrel"/>
    <property type="match status" value="1"/>
</dbReference>
<name>A0ABS3VWP5_MICEH</name>
<dbReference type="PROSITE" id="PS51725">
    <property type="entry name" value="ABM"/>
    <property type="match status" value="1"/>
</dbReference>
<comment type="caution">
    <text evidence="2">The sequence shown here is derived from an EMBL/GenBank/DDBJ whole genome shotgun (WGS) entry which is preliminary data.</text>
</comment>
<dbReference type="Proteomes" id="UP000823521">
    <property type="component" value="Unassembled WGS sequence"/>
</dbReference>
<organism evidence="2 3">
    <name type="scientific">Micromonospora echinofusca</name>
    <dbReference type="NCBI Taxonomy" id="47858"/>
    <lineage>
        <taxon>Bacteria</taxon>
        <taxon>Bacillati</taxon>
        <taxon>Actinomycetota</taxon>
        <taxon>Actinomycetes</taxon>
        <taxon>Micromonosporales</taxon>
        <taxon>Micromonosporaceae</taxon>
        <taxon>Micromonospora</taxon>
    </lineage>
</organism>
<dbReference type="InterPro" id="IPR050404">
    <property type="entry name" value="Heme-degrading_MO"/>
</dbReference>
<dbReference type="InterPro" id="IPR007138">
    <property type="entry name" value="ABM_dom"/>
</dbReference>
<sequence length="106" mass="11461">MAVVKINAIEVPPGAGPELERRFAARGESVRNSPGFLGFELLRPVGGESRYFVYTRWESEEAYQAWAAGPARSAHAGAEGEAPRKPVATGATLLEFEVAQEVTTDR</sequence>
<dbReference type="EMBL" id="WVUH01000246">
    <property type="protein sequence ID" value="MBO4208955.1"/>
    <property type="molecule type" value="Genomic_DNA"/>
</dbReference>
<dbReference type="PANTHER" id="PTHR34474">
    <property type="entry name" value="SIGNAL TRANSDUCTION PROTEIN TRAP"/>
    <property type="match status" value="1"/>
</dbReference>
<protein>
    <submittedName>
        <fullName evidence="2">Antibiotic biosynthesis monooxygenase</fullName>
    </submittedName>
</protein>
<keyword evidence="2" id="KW-0503">Monooxygenase</keyword>
<accession>A0ABS3VWP5</accession>
<dbReference type="Pfam" id="PF03992">
    <property type="entry name" value="ABM"/>
    <property type="match status" value="1"/>
</dbReference>
<gene>
    <name evidence="2" type="ORF">GSF22_23550</name>
</gene>
<reference evidence="2 3" key="1">
    <citation type="submission" date="2019-12" db="EMBL/GenBank/DDBJ databases">
        <title>Whole genome sequencing of endophytic Actinobacterium Micromonospora sp. MPMI6T.</title>
        <authorList>
            <person name="Evv R."/>
            <person name="Podile A.R."/>
        </authorList>
    </citation>
    <scope>NUCLEOTIDE SEQUENCE [LARGE SCALE GENOMIC DNA]</scope>
    <source>
        <strain evidence="2 3">MPMI6</strain>
    </source>
</reference>
<evidence type="ECO:0000259" key="1">
    <source>
        <dbReference type="PROSITE" id="PS51725"/>
    </source>
</evidence>
<dbReference type="GO" id="GO:0004497">
    <property type="term" value="F:monooxygenase activity"/>
    <property type="evidence" value="ECO:0007669"/>
    <property type="project" value="UniProtKB-KW"/>
</dbReference>
<dbReference type="PANTHER" id="PTHR34474:SF2">
    <property type="entry name" value="SIGNAL TRANSDUCTION PROTEIN TRAP"/>
    <property type="match status" value="1"/>
</dbReference>
<keyword evidence="3" id="KW-1185">Reference proteome</keyword>
<dbReference type="RefSeq" id="WP_208815932.1">
    <property type="nucleotide sequence ID" value="NZ_WVUH01000246.1"/>
</dbReference>
<feature type="domain" description="ABM" evidence="1">
    <location>
        <begin position="3"/>
        <end position="96"/>
    </location>
</feature>
<dbReference type="Gene3D" id="3.30.70.100">
    <property type="match status" value="1"/>
</dbReference>
<keyword evidence="2" id="KW-0560">Oxidoreductase</keyword>
<evidence type="ECO:0000313" key="2">
    <source>
        <dbReference type="EMBL" id="MBO4208955.1"/>
    </source>
</evidence>
<evidence type="ECO:0000313" key="3">
    <source>
        <dbReference type="Proteomes" id="UP000823521"/>
    </source>
</evidence>